<evidence type="ECO:0000313" key="5">
    <source>
        <dbReference type="EMBL" id="OEJ13451.1"/>
    </source>
</evidence>
<dbReference type="GO" id="GO:0009307">
    <property type="term" value="P:DNA restriction-modification system"/>
    <property type="evidence" value="ECO:0007669"/>
    <property type="project" value="UniProtKB-KW"/>
</dbReference>
<dbReference type="RefSeq" id="WP_069726795.1">
    <property type="nucleotide sequence ID" value="NZ_MDCO01000012.1"/>
</dbReference>
<feature type="domain" description="Type I restriction modification DNA specificity" evidence="4">
    <location>
        <begin position="364"/>
        <end position="511"/>
    </location>
</feature>
<protein>
    <recommendedName>
        <fullName evidence="4">Type I restriction modification DNA specificity domain-containing protein</fullName>
    </recommendedName>
</protein>
<dbReference type="PANTHER" id="PTHR43140">
    <property type="entry name" value="TYPE-1 RESTRICTION ENZYME ECOKI SPECIFICITY PROTEIN"/>
    <property type="match status" value="1"/>
</dbReference>
<dbReference type="PANTHER" id="PTHR43140:SF1">
    <property type="entry name" value="TYPE I RESTRICTION ENZYME ECOKI SPECIFICITY SUBUNIT"/>
    <property type="match status" value="1"/>
</dbReference>
<dbReference type="InterPro" id="IPR000055">
    <property type="entry name" value="Restrct_endonuc_typeI_TRD"/>
</dbReference>
<evidence type="ECO:0000256" key="3">
    <source>
        <dbReference type="ARBA" id="ARBA00023125"/>
    </source>
</evidence>
<evidence type="ECO:0000256" key="1">
    <source>
        <dbReference type="ARBA" id="ARBA00010923"/>
    </source>
</evidence>
<comment type="similarity">
    <text evidence="1">Belongs to the type-I restriction system S methylase family.</text>
</comment>
<dbReference type="CDD" id="cd17268">
    <property type="entry name" value="RMtype1_S_Ara36733I_TRD1-CR1_like"/>
    <property type="match status" value="1"/>
</dbReference>
<gene>
    <name evidence="5" type="ORF">BFL38_01505</name>
</gene>
<dbReference type="AlphaFoldDB" id="A0A1E5NBH9"/>
<dbReference type="Pfam" id="PF01420">
    <property type="entry name" value="Methylase_S"/>
    <property type="match status" value="2"/>
</dbReference>
<dbReference type="EMBL" id="MDCO01000012">
    <property type="protein sequence ID" value="OEJ13451.1"/>
    <property type="molecule type" value="Genomic_DNA"/>
</dbReference>
<dbReference type="Proteomes" id="UP000095247">
    <property type="component" value="Unassembled WGS sequence"/>
</dbReference>
<evidence type="ECO:0000256" key="2">
    <source>
        <dbReference type="ARBA" id="ARBA00022747"/>
    </source>
</evidence>
<dbReference type="Gene3D" id="3.90.220.20">
    <property type="entry name" value="DNA methylase specificity domains"/>
    <property type="match status" value="2"/>
</dbReference>
<evidence type="ECO:0000259" key="4">
    <source>
        <dbReference type="Pfam" id="PF01420"/>
    </source>
</evidence>
<keyword evidence="3" id="KW-0238">DNA-binding</keyword>
<proteinExistence type="inferred from homology"/>
<sequence length="515" mass="59643">MTASELKKSILQMAVEGKLTEQNKNDEPAEKLLKRIKEEKEKLIKEGKIKKEKTVSEIYKRDGSYYERVSEGKNILKDVCIDEELPFDIPDSWVWCRIGSIGIIIRGNGIKRSDVVEYGFPCVRYGEIYTTYDISFEKAVSNIPEEIFKKSKHFSYGDVLMTLTGENKEDIAKAVVYLGNSEIAASGDLAFWTNHKMEPLFISYLMNSPYAIYCKSKLATGDIIVHISSSKLESILIPIPPIEEQRRIAEKIKILMPLINEYDELEKSITKLNKEFPHNIKKSVLQYAIEGKLTEQNKNDEPAEKLLKRIKEEKEKLIKEGRIKKEKTTSEIYKKDGSYYERVLDGKNIVKDVCIDDELPFDIPDSWVWVRLFNIITITTGTKDANFASENGEYDFFTCSSKPIKSKTYSYDGEYLIMPGNGANIGLVIYYNGKFEAYQRTYLLKNIYNINLIYLKFHLEFNWKKYNLDKMYGSAIPYIKLGNLEQYLVALPPIEEQNRIVRKIKKFNEIINTIK</sequence>
<dbReference type="InterPro" id="IPR051212">
    <property type="entry name" value="Type-I_RE_S_subunit"/>
</dbReference>
<comment type="caution">
    <text evidence="5">The sequence shown here is derived from an EMBL/GenBank/DDBJ whole genome shotgun (WGS) entry which is preliminary data.</text>
</comment>
<dbReference type="SUPFAM" id="SSF116734">
    <property type="entry name" value="DNA methylase specificity domain"/>
    <property type="match status" value="2"/>
</dbReference>
<name>A0A1E5NBH9_9SPIR</name>
<accession>A0A1E5NBH9</accession>
<dbReference type="GO" id="GO:0003677">
    <property type="term" value="F:DNA binding"/>
    <property type="evidence" value="ECO:0007669"/>
    <property type="project" value="UniProtKB-KW"/>
</dbReference>
<evidence type="ECO:0000313" key="6">
    <source>
        <dbReference type="Proteomes" id="UP000095247"/>
    </source>
</evidence>
<dbReference type="InterPro" id="IPR044946">
    <property type="entry name" value="Restrct_endonuc_typeI_TRD_sf"/>
</dbReference>
<organism evidence="5 6">
    <name type="scientific">Brachyspira hampsonii</name>
    <dbReference type="NCBI Taxonomy" id="1287055"/>
    <lineage>
        <taxon>Bacteria</taxon>
        <taxon>Pseudomonadati</taxon>
        <taxon>Spirochaetota</taxon>
        <taxon>Spirochaetia</taxon>
        <taxon>Brachyspirales</taxon>
        <taxon>Brachyspiraceae</taxon>
        <taxon>Brachyspira</taxon>
    </lineage>
</organism>
<feature type="domain" description="Type I restriction modification DNA specificity" evidence="4">
    <location>
        <begin position="90"/>
        <end position="267"/>
    </location>
</feature>
<reference evidence="5 6" key="1">
    <citation type="submission" date="2016-08" db="EMBL/GenBank/DDBJ databases">
        <title>Characterization and recognition of Brachyspira hampsonii sp. nov., a novel intestinal spirochete that is pathogenic to pigs.</title>
        <authorList>
            <person name="Mirajkar N."/>
            <person name="La T."/>
            <person name="Phillips N."/>
            <person name="Hampson D."/>
            <person name="Gebhart C."/>
        </authorList>
    </citation>
    <scope>NUCLEOTIDE SEQUENCE [LARGE SCALE GENOMIC DNA]</scope>
    <source>
        <strain evidence="5 6">P280/1</strain>
    </source>
</reference>
<keyword evidence="2" id="KW-0680">Restriction system</keyword>